<dbReference type="EMBL" id="DQVM01000112">
    <property type="protein sequence ID" value="HIQ30059.1"/>
    <property type="molecule type" value="Genomic_DNA"/>
</dbReference>
<evidence type="ECO:0000313" key="7">
    <source>
        <dbReference type="Proteomes" id="UP000608579"/>
    </source>
</evidence>
<evidence type="ECO:0000313" key="6">
    <source>
        <dbReference type="EMBL" id="HIQ30059.1"/>
    </source>
</evidence>
<dbReference type="AlphaFoldDB" id="A0A833EAA1"/>
<gene>
    <name evidence="6" type="ORF">EYH45_05790</name>
</gene>
<dbReference type="PANTHER" id="PTHR43701">
    <property type="entry name" value="MEMBRANE TRANSPORTER PROTEIN MJ0441-RELATED"/>
    <property type="match status" value="1"/>
</dbReference>
<feature type="transmembrane region" description="Helical" evidence="5">
    <location>
        <begin position="39"/>
        <end position="58"/>
    </location>
</feature>
<dbReference type="GO" id="GO:0005886">
    <property type="term" value="C:plasma membrane"/>
    <property type="evidence" value="ECO:0007669"/>
    <property type="project" value="UniProtKB-SubCell"/>
</dbReference>
<dbReference type="InterPro" id="IPR051598">
    <property type="entry name" value="TSUP/Inactive_protease-like"/>
</dbReference>
<accession>A0A833EAA1</accession>
<feature type="transmembrane region" description="Helical" evidence="5">
    <location>
        <begin position="175"/>
        <end position="194"/>
    </location>
</feature>
<name>A0A833EAA1_CALS0</name>
<sequence length="250" mass="26789">MLSIFAVLSAIIGSIIGAGGGFIYTPLLILMGYTPRDAVSTSLVMVFFNSLSASYSYYKQRRINIRETIPLGIVTLPGAVVGAFILSSVDVRDFRIIFGVFLAAVSVYIIIKALQGKNEDEISVADGLYCRSIRRAYILSPLAGVLSSLFGVGGGILLVPTFIHIALIPTHIATATSQFITIFSSYFSLILLTATKPLLTIKIPVVAVSGIIGGQIGARISKRLKARMIKTIIAIVLIITAINIILEIKL</sequence>
<dbReference type="InterPro" id="IPR002781">
    <property type="entry name" value="TM_pro_TauE-like"/>
</dbReference>
<comment type="similarity">
    <text evidence="5">Belongs to the 4-toluene sulfonate uptake permease (TSUP) (TC 2.A.102) family.</text>
</comment>
<proteinExistence type="inferred from homology"/>
<keyword evidence="5" id="KW-1003">Cell membrane</keyword>
<reference evidence="6" key="1">
    <citation type="journal article" date="2020" name="ISME J.">
        <title>Gammaproteobacteria mediating utilization of methyl-, sulfur- and petroleum organic compounds in deep ocean hydrothermal plumes.</title>
        <authorList>
            <person name="Zhou Z."/>
            <person name="Liu Y."/>
            <person name="Pan J."/>
            <person name="Cron B.R."/>
            <person name="Toner B.M."/>
            <person name="Anantharaman K."/>
            <person name="Breier J.A."/>
            <person name="Dick G.J."/>
            <person name="Li M."/>
        </authorList>
    </citation>
    <scope>NUCLEOTIDE SEQUENCE</scope>
    <source>
        <strain evidence="6">SZUA-1515</strain>
    </source>
</reference>
<feature type="transmembrane region" description="Helical" evidence="5">
    <location>
        <begin position="70"/>
        <end position="89"/>
    </location>
</feature>
<organism evidence="6 7">
    <name type="scientific">Caldiarchaeum subterraneum</name>
    <dbReference type="NCBI Taxonomy" id="311458"/>
    <lineage>
        <taxon>Archaea</taxon>
        <taxon>Nitrososphaerota</taxon>
        <taxon>Candidatus Caldarchaeales</taxon>
        <taxon>Candidatus Caldarchaeaceae</taxon>
        <taxon>Candidatus Caldarchaeum</taxon>
    </lineage>
</organism>
<dbReference type="Proteomes" id="UP000608579">
    <property type="component" value="Unassembled WGS sequence"/>
</dbReference>
<comment type="subcellular location">
    <subcellularLocation>
        <location evidence="5">Cell membrane</location>
        <topology evidence="5">Multi-pass membrane protein</topology>
    </subcellularLocation>
    <subcellularLocation>
        <location evidence="1">Membrane</location>
        <topology evidence="1">Multi-pass membrane protein</topology>
    </subcellularLocation>
</comment>
<feature type="transmembrane region" description="Helical" evidence="5">
    <location>
        <begin position="136"/>
        <end position="163"/>
    </location>
</feature>
<comment type="caution">
    <text evidence="6">The sequence shown here is derived from an EMBL/GenBank/DDBJ whole genome shotgun (WGS) entry which is preliminary data.</text>
</comment>
<keyword evidence="3 5" id="KW-1133">Transmembrane helix</keyword>
<feature type="transmembrane region" description="Helical" evidence="5">
    <location>
        <begin position="228"/>
        <end position="246"/>
    </location>
</feature>
<keyword evidence="4 5" id="KW-0472">Membrane</keyword>
<evidence type="ECO:0000256" key="3">
    <source>
        <dbReference type="ARBA" id="ARBA00022989"/>
    </source>
</evidence>
<evidence type="ECO:0000256" key="1">
    <source>
        <dbReference type="ARBA" id="ARBA00004141"/>
    </source>
</evidence>
<evidence type="ECO:0000256" key="2">
    <source>
        <dbReference type="ARBA" id="ARBA00022692"/>
    </source>
</evidence>
<dbReference type="Pfam" id="PF01925">
    <property type="entry name" value="TauE"/>
    <property type="match status" value="1"/>
</dbReference>
<evidence type="ECO:0000256" key="4">
    <source>
        <dbReference type="ARBA" id="ARBA00023136"/>
    </source>
</evidence>
<feature type="transmembrane region" description="Helical" evidence="5">
    <location>
        <begin position="95"/>
        <end position="115"/>
    </location>
</feature>
<protein>
    <recommendedName>
        <fullName evidence="5">Probable membrane transporter protein</fullName>
    </recommendedName>
</protein>
<keyword evidence="2 5" id="KW-0812">Transmembrane</keyword>
<evidence type="ECO:0000256" key="5">
    <source>
        <dbReference type="RuleBase" id="RU363041"/>
    </source>
</evidence>
<dbReference type="PANTHER" id="PTHR43701:SF2">
    <property type="entry name" value="MEMBRANE TRANSPORTER PROTEIN YJNA-RELATED"/>
    <property type="match status" value="1"/>
</dbReference>
<feature type="transmembrane region" description="Helical" evidence="5">
    <location>
        <begin position="7"/>
        <end position="33"/>
    </location>
</feature>